<evidence type="ECO:0000256" key="1">
    <source>
        <dbReference type="ARBA" id="ARBA00004156"/>
    </source>
</evidence>
<evidence type="ECO:0000256" key="9">
    <source>
        <dbReference type="PIRNR" id="PIRNR037094"/>
    </source>
</evidence>
<dbReference type="Gene3D" id="2.60.40.1230">
    <property type="match status" value="1"/>
</dbReference>
<reference evidence="11" key="1">
    <citation type="submission" date="2013-12" db="EMBL/GenBank/DDBJ databases">
        <authorList>
            <person name="Genoscope - CEA"/>
        </authorList>
    </citation>
    <scope>NUCLEOTIDE SEQUENCE</scope>
    <source>
        <strain evidence="11">CBS 1993</strain>
    </source>
</reference>
<proteinExistence type="inferred from homology"/>
<keyword evidence="6 9" id="KW-0333">Golgi apparatus</keyword>
<dbReference type="GeneID" id="34521277"/>
<dbReference type="PIRSF" id="PIRSF037094">
    <property type="entry name" value="AP1_complex_gamma"/>
    <property type="match status" value="1"/>
</dbReference>
<evidence type="ECO:0000313" key="12">
    <source>
        <dbReference type="Proteomes" id="UP000019384"/>
    </source>
</evidence>
<dbReference type="EMBL" id="HG793128">
    <property type="protein sequence ID" value="CDK27897.1"/>
    <property type="molecule type" value="Genomic_DNA"/>
</dbReference>
<dbReference type="GO" id="GO:0005768">
    <property type="term" value="C:endosome"/>
    <property type="evidence" value="ECO:0007669"/>
    <property type="project" value="EnsemblFungi"/>
</dbReference>
<evidence type="ECO:0000259" key="10">
    <source>
        <dbReference type="PROSITE" id="PS50180"/>
    </source>
</evidence>
<dbReference type="GO" id="GO:0030121">
    <property type="term" value="C:AP-1 adaptor complex"/>
    <property type="evidence" value="ECO:0007669"/>
    <property type="project" value="EnsemblFungi"/>
</dbReference>
<comment type="subcellular location">
    <subcellularLocation>
        <location evidence="1">Cytoplasmic vesicle membrane</location>
    </subcellularLocation>
    <subcellularLocation>
        <location evidence="2">Golgi apparatus</location>
    </subcellularLocation>
</comment>
<evidence type="ECO:0000256" key="7">
    <source>
        <dbReference type="ARBA" id="ARBA00023136"/>
    </source>
</evidence>
<dbReference type="SUPFAM" id="SSF49348">
    <property type="entry name" value="Clathrin adaptor appendage domain"/>
    <property type="match status" value="1"/>
</dbReference>
<dbReference type="Proteomes" id="UP000019384">
    <property type="component" value="Unassembled WGS sequence"/>
</dbReference>
<dbReference type="InterPro" id="IPR011989">
    <property type="entry name" value="ARM-like"/>
</dbReference>
<keyword evidence="8 9" id="KW-0968">Cytoplasmic vesicle</keyword>
<sequence length="776" mass="86020">MGSLKSFITSVRKAKTIADERAAIRKESAAIRSSIRDTSIDERSRRTLIAKLIYLYILGEPTHFGQVECLKLLATQSFTSKRLGYLATMLILDENQEVLTLLTNSLDNDLQHSNQLFVGLALVTLGNIASTELARDLYTNVSRLVQSSNPYIRKKAIMVAAKLIQKDPDLTEFFIELVPSLLTSAKTHGEWLASLALVKSCYELGADRQLLRAQVPQLLTQLTSLRTTGFSPEYDVAGVPDPFLFVSLLQTLRVLMADDYSDEKNIDRLTDLLTQIASKVETLKNAPNAVLYEVVKTIFEIQSDSSLKILGVNVLGKFLGSKDNNSRYVALNTLLTVVQHEPKAVQRHRATVVACLRDQDISIRRRALELSFAILDKNNIRVMIKELILFLHTAETDLKPYLTGQLTLAIERYSPSERWEFETLISILSVSGNFFEFDIVSSILGIIMRCSDGELVRWVTQQLFEESLKTQDQFALNLICCWCLGEYGESIFGSVSPEKIVSLLQTLLVESHYEDKSNTEQLVKYGLMASLKLSVKLQQYPQLVESLRQLIASKANDINLEIQIRAIEYGEIFVQPLDVKKGLLEKMPAPAFKSHKGASLSTAVPQKKAVAKQEPDLLDLLGDDIPQEAVKPSTETLDLISGLFSAPIAPIAPVAVSEPDVEPVVEYTDAFHDSNVHVSFRIKSSEPGHAVLESRITNTSIGVVSQISMLVAVTKSLKLQLLPMTGTSIGPGDSVYQQLSVSGKQGAKIKLRVKLSYENVAPVETQFDFAGLGQTL</sequence>
<dbReference type="GO" id="GO:0048203">
    <property type="term" value="P:vesicle targeting, trans-Golgi to endosome"/>
    <property type="evidence" value="ECO:0007669"/>
    <property type="project" value="EnsemblFungi"/>
</dbReference>
<keyword evidence="4 9" id="KW-0813">Transport</keyword>
<dbReference type="GO" id="GO:0030276">
    <property type="term" value="F:clathrin binding"/>
    <property type="evidence" value="ECO:0007669"/>
    <property type="project" value="EnsemblFungi"/>
</dbReference>
<dbReference type="GO" id="GO:0042147">
    <property type="term" value="P:retrograde transport, endosome to Golgi"/>
    <property type="evidence" value="ECO:0007669"/>
    <property type="project" value="EnsemblFungi"/>
</dbReference>
<keyword evidence="7 9" id="KW-0472">Membrane</keyword>
<dbReference type="STRING" id="1382522.W6MRM3"/>
<organism evidence="11 12">
    <name type="scientific">Kuraishia capsulata CBS 1993</name>
    <dbReference type="NCBI Taxonomy" id="1382522"/>
    <lineage>
        <taxon>Eukaryota</taxon>
        <taxon>Fungi</taxon>
        <taxon>Dikarya</taxon>
        <taxon>Ascomycota</taxon>
        <taxon>Saccharomycotina</taxon>
        <taxon>Pichiomycetes</taxon>
        <taxon>Pichiales</taxon>
        <taxon>Pichiaceae</taxon>
        <taxon>Kuraishia</taxon>
    </lineage>
</organism>
<comment type="similarity">
    <text evidence="3 9">Belongs to the adaptor complexes large subunit family.</text>
</comment>
<dbReference type="InterPro" id="IPR008153">
    <property type="entry name" value="GAE_dom"/>
</dbReference>
<dbReference type="GO" id="GO:0099638">
    <property type="term" value="P:endosome to plasma membrane protein transport"/>
    <property type="evidence" value="ECO:0007669"/>
    <property type="project" value="EnsemblFungi"/>
</dbReference>
<evidence type="ECO:0000256" key="2">
    <source>
        <dbReference type="ARBA" id="ARBA00004555"/>
    </source>
</evidence>
<evidence type="ECO:0000256" key="3">
    <source>
        <dbReference type="ARBA" id="ARBA00006613"/>
    </source>
</evidence>
<dbReference type="SUPFAM" id="SSF48371">
    <property type="entry name" value="ARM repeat"/>
    <property type="match status" value="1"/>
</dbReference>
<evidence type="ECO:0000256" key="5">
    <source>
        <dbReference type="ARBA" id="ARBA00022927"/>
    </source>
</evidence>
<dbReference type="Pfam" id="PF02883">
    <property type="entry name" value="Alpha_adaptinC2"/>
    <property type="match status" value="1"/>
</dbReference>
<dbReference type="Pfam" id="PF01602">
    <property type="entry name" value="Adaptin_N"/>
    <property type="match status" value="1"/>
</dbReference>
<protein>
    <recommendedName>
        <fullName evidence="9">AP-1 complex subunit gamma</fullName>
    </recommendedName>
</protein>
<dbReference type="GO" id="GO:0006896">
    <property type="term" value="P:Golgi to vacuole transport"/>
    <property type="evidence" value="ECO:0007669"/>
    <property type="project" value="EnsemblFungi"/>
</dbReference>
<dbReference type="AlphaFoldDB" id="W6MRM3"/>
<feature type="domain" description="GAE" evidence="10">
    <location>
        <begin position="663"/>
        <end position="776"/>
    </location>
</feature>
<dbReference type="InterPro" id="IPR008152">
    <property type="entry name" value="Clathrin_a/b/g-adaptin_app_Ig"/>
</dbReference>
<dbReference type="InterPro" id="IPR016024">
    <property type="entry name" value="ARM-type_fold"/>
</dbReference>
<dbReference type="GO" id="GO:0005829">
    <property type="term" value="C:cytosol"/>
    <property type="evidence" value="ECO:0007669"/>
    <property type="project" value="GOC"/>
</dbReference>
<accession>W6MRM3</accession>
<dbReference type="OrthoDB" id="28053at2759"/>
<evidence type="ECO:0000256" key="6">
    <source>
        <dbReference type="ARBA" id="ARBA00023034"/>
    </source>
</evidence>
<evidence type="ECO:0000313" key="11">
    <source>
        <dbReference type="EMBL" id="CDK27897.1"/>
    </source>
</evidence>
<dbReference type="RefSeq" id="XP_022459889.1">
    <property type="nucleotide sequence ID" value="XM_022602335.1"/>
</dbReference>
<reference evidence="11" key="2">
    <citation type="submission" date="2014-02" db="EMBL/GenBank/DDBJ databases">
        <title>Complete DNA sequence of /Kuraishia capsulata/ illustrates novel genomic features among budding yeasts (/Saccharomycotina/).</title>
        <authorList>
            <person name="Morales L."/>
            <person name="Noel B."/>
            <person name="Porcel B."/>
            <person name="Marcet-Houben M."/>
            <person name="Hullo M-F."/>
            <person name="Sacerdot C."/>
            <person name="Tekaia F."/>
            <person name="Leh-Louis V."/>
            <person name="Despons L."/>
            <person name="Khanna V."/>
            <person name="Aury J-M."/>
            <person name="Barbe V."/>
            <person name="Couloux A."/>
            <person name="Labadie K."/>
            <person name="Pelletier E."/>
            <person name="Souciet J-L."/>
            <person name="Boekhout T."/>
            <person name="Gabaldon T."/>
            <person name="Wincker P."/>
            <person name="Dujon B."/>
        </authorList>
    </citation>
    <scope>NUCLEOTIDE SEQUENCE</scope>
    <source>
        <strain evidence="11">CBS 1993</strain>
    </source>
</reference>
<dbReference type="SMART" id="SM00809">
    <property type="entry name" value="Alpha_adaptinC2"/>
    <property type="match status" value="1"/>
</dbReference>
<dbReference type="HOGENOM" id="CLU_003824_0_0_1"/>
<gene>
    <name evidence="11" type="ORF">KUCA_T00003877001</name>
</gene>
<dbReference type="PANTHER" id="PTHR22780">
    <property type="entry name" value="ADAPTIN, ALPHA/GAMMA/EPSILON"/>
    <property type="match status" value="1"/>
</dbReference>
<dbReference type="InterPro" id="IPR013041">
    <property type="entry name" value="Clathrin_app_Ig-like_sf"/>
</dbReference>
<dbReference type="InterPro" id="IPR017107">
    <property type="entry name" value="AP1_complex_gsu"/>
</dbReference>
<keyword evidence="12" id="KW-1185">Reference proteome</keyword>
<name>W6MRM3_9ASCO</name>
<dbReference type="Gene3D" id="1.25.10.10">
    <property type="entry name" value="Leucine-rich Repeat Variant"/>
    <property type="match status" value="1"/>
</dbReference>
<dbReference type="InterPro" id="IPR002553">
    <property type="entry name" value="Clathrin/coatomer_adapt-like_N"/>
</dbReference>
<dbReference type="PROSITE" id="PS50180">
    <property type="entry name" value="GAE"/>
    <property type="match status" value="1"/>
</dbReference>
<evidence type="ECO:0000256" key="8">
    <source>
        <dbReference type="ARBA" id="ARBA00023329"/>
    </source>
</evidence>
<keyword evidence="5 9" id="KW-0653">Protein transport</keyword>
<dbReference type="InterPro" id="IPR050840">
    <property type="entry name" value="Adaptor_Complx_Large_Subunit"/>
</dbReference>
<evidence type="ECO:0000256" key="4">
    <source>
        <dbReference type="ARBA" id="ARBA00022448"/>
    </source>
</evidence>